<keyword evidence="1" id="KW-0479">Metal-binding</keyword>
<name>A0A4R6DM48_9MICO</name>
<dbReference type="GO" id="GO:0008740">
    <property type="term" value="F:L-rhamnose isomerase activity"/>
    <property type="evidence" value="ECO:0007669"/>
    <property type="project" value="TreeGrafter"/>
</dbReference>
<dbReference type="AlphaFoldDB" id="A0A4R6DM48"/>
<accession>A0A4R6DM48</accession>
<dbReference type="PANTHER" id="PTHR30268">
    <property type="entry name" value="L-RHAMNOSE ISOMERASE"/>
    <property type="match status" value="1"/>
</dbReference>
<evidence type="ECO:0000256" key="1">
    <source>
        <dbReference type="ARBA" id="ARBA00022723"/>
    </source>
</evidence>
<dbReference type="GO" id="GO:0019301">
    <property type="term" value="P:rhamnose catabolic process"/>
    <property type="evidence" value="ECO:0007669"/>
    <property type="project" value="TreeGrafter"/>
</dbReference>
<organism evidence="4 5">
    <name type="scientific">Curtobacterium flaccumfaciens</name>
    <dbReference type="NCBI Taxonomy" id="2035"/>
    <lineage>
        <taxon>Bacteria</taxon>
        <taxon>Bacillati</taxon>
        <taxon>Actinomycetota</taxon>
        <taxon>Actinomycetes</taxon>
        <taxon>Micrococcales</taxon>
        <taxon>Microbacteriaceae</taxon>
        <taxon>Curtobacterium</taxon>
    </lineage>
</organism>
<comment type="caution">
    <text evidence="4">The sequence shown here is derived from an EMBL/GenBank/DDBJ whole genome shotgun (WGS) entry which is preliminary data.</text>
</comment>
<evidence type="ECO:0000256" key="3">
    <source>
        <dbReference type="ARBA" id="ARBA00023235"/>
    </source>
</evidence>
<evidence type="ECO:0000256" key="2">
    <source>
        <dbReference type="ARBA" id="ARBA00023211"/>
    </source>
</evidence>
<gene>
    <name evidence="4" type="ORF">EDF64_102414</name>
</gene>
<sequence length="390" mass="43615">MTSTPSFAGIADQLARQQIELPSWAFGNSGTRFKVFSTPGTPRDPYEKIADAAQVHKYTGLAPTVALHIPWDLVDDFADLRRHAEEHGVRLGTVNSNTFQDDDYKFGALTHVDETIRQKAIDHHLRCIDVMDATGSRDLKIWLAEGSNYPGQEDMRSRQDRLHESLSTIYDRLGADQRLVLEYKFFEPSFYHTDVPDWGTSYVQTSALGDKAMVCLDTGHHAPGTNIEFIVMQLLRLGKLGSFDFNSRFYADDDLIVGAADPFQLFRILVEVVRGGGYDNPDVAFMLDQCHNIEDKIPGQIRSVLNVQEMTARALLLDRVALTAAQEAHDVLGANEIFMDAYQTDVRKDLAVWRESRGLPANPMRAYLDSGYQQSIAEDRVGGVQAGWGA</sequence>
<reference evidence="4 5" key="1">
    <citation type="submission" date="2019-03" db="EMBL/GenBank/DDBJ databases">
        <title>Genomic analyses of the natural microbiome of Caenorhabditis elegans.</title>
        <authorList>
            <person name="Samuel B."/>
        </authorList>
    </citation>
    <scope>NUCLEOTIDE SEQUENCE [LARGE SCALE GENOMIC DNA]</scope>
    <source>
        <strain evidence="4 5">JUb65</strain>
    </source>
</reference>
<dbReference type="InterPro" id="IPR013457">
    <property type="entry name" value="Rhamnose_iso-rel"/>
</dbReference>
<dbReference type="Proteomes" id="UP000295764">
    <property type="component" value="Unassembled WGS sequence"/>
</dbReference>
<dbReference type="Gene3D" id="3.20.20.150">
    <property type="entry name" value="Divalent-metal-dependent TIM barrel enzymes"/>
    <property type="match status" value="1"/>
</dbReference>
<dbReference type="InterPro" id="IPR036237">
    <property type="entry name" value="Xyl_isomerase-like_sf"/>
</dbReference>
<protein>
    <submittedName>
        <fullName evidence="4">L-rhamnose isomerase/sugar isomerase</fullName>
    </submittedName>
</protein>
<keyword evidence="2" id="KW-0464">Manganese</keyword>
<proteinExistence type="predicted"/>
<dbReference type="RefSeq" id="WP_133518911.1">
    <property type="nucleotide sequence ID" value="NZ_SNVW01000002.1"/>
</dbReference>
<dbReference type="NCBIfam" id="TIGR02635">
    <property type="entry name" value="RhaI_grampos"/>
    <property type="match status" value="1"/>
</dbReference>
<evidence type="ECO:0000313" key="4">
    <source>
        <dbReference type="EMBL" id="TDN45996.1"/>
    </source>
</evidence>
<dbReference type="GO" id="GO:0019324">
    <property type="term" value="P:L-lyxose metabolic process"/>
    <property type="evidence" value="ECO:0007669"/>
    <property type="project" value="TreeGrafter"/>
</dbReference>
<dbReference type="SUPFAM" id="SSF51658">
    <property type="entry name" value="Xylose isomerase-like"/>
    <property type="match status" value="1"/>
</dbReference>
<dbReference type="OrthoDB" id="5174871at2"/>
<evidence type="ECO:0000313" key="5">
    <source>
        <dbReference type="Proteomes" id="UP000295764"/>
    </source>
</evidence>
<dbReference type="PANTHER" id="PTHR30268:SF0">
    <property type="entry name" value="L-RHAMNOSE ISOMERASE"/>
    <property type="match status" value="1"/>
</dbReference>
<dbReference type="InterPro" id="IPR050337">
    <property type="entry name" value="L-rhamnose_isomerase"/>
</dbReference>
<dbReference type="GO" id="GO:0046872">
    <property type="term" value="F:metal ion binding"/>
    <property type="evidence" value="ECO:0007669"/>
    <property type="project" value="UniProtKB-KW"/>
</dbReference>
<dbReference type="EMBL" id="SNVW01000002">
    <property type="protein sequence ID" value="TDN45996.1"/>
    <property type="molecule type" value="Genomic_DNA"/>
</dbReference>
<keyword evidence="3 4" id="KW-0413">Isomerase</keyword>